<evidence type="ECO:0000256" key="5">
    <source>
        <dbReference type="ARBA" id="ARBA00022737"/>
    </source>
</evidence>
<dbReference type="PANTHER" id="PTHR48063">
    <property type="entry name" value="LRR RECEPTOR-LIKE KINASE"/>
    <property type="match status" value="1"/>
</dbReference>
<feature type="non-terminal residue" evidence="10">
    <location>
        <position position="1"/>
    </location>
</feature>
<keyword evidence="3" id="KW-0812">Transmembrane</keyword>
<dbReference type="SUPFAM" id="SSF52047">
    <property type="entry name" value="RNI-like"/>
    <property type="match status" value="1"/>
</dbReference>
<evidence type="ECO:0000259" key="9">
    <source>
        <dbReference type="Pfam" id="PF23598"/>
    </source>
</evidence>
<evidence type="ECO:0000313" key="10">
    <source>
        <dbReference type="EMBL" id="GFC69043.1"/>
    </source>
</evidence>
<dbReference type="FunFam" id="3.80.10.10:FF:000453">
    <property type="entry name" value="Leucine-rich receptor-like protein kinase family protein"/>
    <property type="match status" value="1"/>
</dbReference>
<evidence type="ECO:0000256" key="6">
    <source>
        <dbReference type="ARBA" id="ARBA00022989"/>
    </source>
</evidence>
<accession>A0A699QRL7</accession>
<reference evidence="10" key="1">
    <citation type="journal article" date="2019" name="Sci. Rep.">
        <title>Draft genome of Tanacetum cinerariifolium, the natural source of mosquito coil.</title>
        <authorList>
            <person name="Yamashiro T."/>
            <person name="Shiraishi A."/>
            <person name="Satake H."/>
            <person name="Nakayama K."/>
        </authorList>
    </citation>
    <scope>NUCLEOTIDE SEQUENCE</scope>
</reference>
<dbReference type="GO" id="GO:0009791">
    <property type="term" value="P:post-embryonic development"/>
    <property type="evidence" value="ECO:0007669"/>
    <property type="project" value="UniProtKB-ARBA"/>
</dbReference>
<dbReference type="InterPro" id="IPR046956">
    <property type="entry name" value="RLP23-like"/>
</dbReference>
<feature type="domain" description="Disease resistance R13L4/SHOC-2-like LRR" evidence="9">
    <location>
        <begin position="14"/>
        <end position="193"/>
    </location>
</feature>
<evidence type="ECO:0000256" key="1">
    <source>
        <dbReference type="ARBA" id="ARBA00004479"/>
    </source>
</evidence>
<evidence type="ECO:0000256" key="7">
    <source>
        <dbReference type="ARBA" id="ARBA00023136"/>
    </source>
</evidence>
<dbReference type="Pfam" id="PF00560">
    <property type="entry name" value="LRR_1"/>
    <property type="match status" value="1"/>
</dbReference>
<dbReference type="InterPro" id="IPR001611">
    <property type="entry name" value="Leu-rich_rpt"/>
</dbReference>
<keyword evidence="7" id="KW-0472">Membrane</keyword>
<evidence type="ECO:0000256" key="3">
    <source>
        <dbReference type="ARBA" id="ARBA00022692"/>
    </source>
</evidence>
<feature type="non-terminal residue" evidence="10">
    <location>
        <position position="303"/>
    </location>
</feature>
<dbReference type="GO" id="GO:0051707">
    <property type="term" value="P:response to other organism"/>
    <property type="evidence" value="ECO:0007669"/>
    <property type="project" value="UniProtKB-ARBA"/>
</dbReference>
<sequence length="303" mass="33479">NVSDFLNNLCECKSPKLEYLAFSANRLFGHIPDRIGQLQNLVIFDLAFNRISGTIPDSLGRLSSLEELRLNVNLLSGQLPDSVGNLTSLKFLEISFNKISGTLPQSLGKLGNLDLLSVHHNSLSGLVTEDHFANLTALNTLRAEGNTLTLKLSDNNWVPPFQVGILRIGSWNLGPHFPSWIQSQTNLWDLDIANTLISDTMPGWFSSTFSNINYLNVSLNRIRGFLFQNVSFLAPEAAVDLSDNDFEGPIPETFNEVEFGFLDISSNRLSGNLDPFLCPSLEKSRSLKVLDLSNNNLSGVIPD</sequence>
<dbReference type="Pfam" id="PF23598">
    <property type="entry name" value="LRR_14"/>
    <property type="match status" value="1"/>
</dbReference>
<dbReference type="AlphaFoldDB" id="A0A699QRL7"/>
<organism evidence="10">
    <name type="scientific">Tanacetum cinerariifolium</name>
    <name type="common">Dalmatian daisy</name>
    <name type="synonym">Chrysanthemum cinerariifolium</name>
    <dbReference type="NCBI Taxonomy" id="118510"/>
    <lineage>
        <taxon>Eukaryota</taxon>
        <taxon>Viridiplantae</taxon>
        <taxon>Streptophyta</taxon>
        <taxon>Embryophyta</taxon>
        <taxon>Tracheophyta</taxon>
        <taxon>Spermatophyta</taxon>
        <taxon>Magnoliopsida</taxon>
        <taxon>eudicotyledons</taxon>
        <taxon>Gunneridae</taxon>
        <taxon>Pentapetalae</taxon>
        <taxon>asterids</taxon>
        <taxon>campanulids</taxon>
        <taxon>Asterales</taxon>
        <taxon>Asteraceae</taxon>
        <taxon>Asteroideae</taxon>
        <taxon>Anthemideae</taxon>
        <taxon>Anthemidinae</taxon>
        <taxon>Tanacetum</taxon>
    </lineage>
</organism>
<proteinExistence type="predicted"/>
<dbReference type="GO" id="GO:0006952">
    <property type="term" value="P:defense response"/>
    <property type="evidence" value="ECO:0007669"/>
    <property type="project" value="UniProtKB-ARBA"/>
</dbReference>
<evidence type="ECO:0000256" key="8">
    <source>
        <dbReference type="ARBA" id="ARBA00023180"/>
    </source>
</evidence>
<keyword evidence="6" id="KW-1133">Transmembrane helix</keyword>
<keyword evidence="4" id="KW-0732">Signal</keyword>
<comment type="subcellular location">
    <subcellularLocation>
        <location evidence="1">Membrane</location>
        <topology evidence="1">Single-pass type I membrane protein</topology>
    </subcellularLocation>
</comment>
<comment type="caution">
    <text evidence="10">The sequence shown here is derived from an EMBL/GenBank/DDBJ whole genome shotgun (WGS) entry which is preliminary data.</text>
</comment>
<gene>
    <name evidence="10" type="ORF">Tci_841013</name>
</gene>
<keyword evidence="8" id="KW-0325">Glycoprotein</keyword>
<dbReference type="PANTHER" id="PTHR48063:SF98">
    <property type="entry name" value="LRR RECEPTOR-LIKE SERINE_THREONINE-PROTEIN KINASE FLS2"/>
    <property type="match status" value="1"/>
</dbReference>
<dbReference type="GO" id="GO:0016020">
    <property type="term" value="C:membrane"/>
    <property type="evidence" value="ECO:0007669"/>
    <property type="project" value="UniProtKB-SubCell"/>
</dbReference>
<keyword evidence="5" id="KW-0677">Repeat</keyword>
<dbReference type="Gene3D" id="3.80.10.10">
    <property type="entry name" value="Ribonuclease Inhibitor"/>
    <property type="match status" value="2"/>
</dbReference>
<dbReference type="SUPFAM" id="SSF52058">
    <property type="entry name" value="L domain-like"/>
    <property type="match status" value="1"/>
</dbReference>
<keyword evidence="2" id="KW-0433">Leucine-rich repeat</keyword>
<dbReference type="InterPro" id="IPR055414">
    <property type="entry name" value="LRR_R13L4/SHOC2-like"/>
</dbReference>
<protein>
    <submittedName>
        <fullName evidence="10">Leucine-rich repeat-containing protein</fullName>
    </submittedName>
</protein>
<evidence type="ECO:0000256" key="4">
    <source>
        <dbReference type="ARBA" id="ARBA00022729"/>
    </source>
</evidence>
<dbReference type="InterPro" id="IPR032675">
    <property type="entry name" value="LRR_dom_sf"/>
</dbReference>
<dbReference type="EMBL" id="BKCJ011022850">
    <property type="protein sequence ID" value="GFC69043.1"/>
    <property type="molecule type" value="Genomic_DNA"/>
</dbReference>
<evidence type="ECO:0000256" key="2">
    <source>
        <dbReference type="ARBA" id="ARBA00022614"/>
    </source>
</evidence>
<name>A0A699QRL7_TANCI</name>